<gene>
    <name evidence="1" type="ORF">CALMAC_LOCUS10904</name>
</gene>
<evidence type="ECO:0000313" key="1">
    <source>
        <dbReference type="EMBL" id="VEN49989.1"/>
    </source>
</evidence>
<dbReference type="AlphaFoldDB" id="A0A653CQN3"/>
<keyword evidence="2" id="KW-1185">Reference proteome</keyword>
<name>A0A653CQN3_CALMS</name>
<evidence type="ECO:0000313" key="2">
    <source>
        <dbReference type="Proteomes" id="UP000410492"/>
    </source>
</evidence>
<protein>
    <submittedName>
        <fullName evidence="1">Uncharacterized protein</fullName>
    </submittedName>
</protein>
<feature type="non-terminal residue" evidence="1">
    <location>
        <position position="86"/>
    </location>
</feature>
<proteinExistence type="predicted"/>
<feature type="non-terminal residue" evidence="1">
    <location>
        <position position="1"/>
    </location>
</feature>
<reference evidence="1 2" key="1">
    <citation type="submission" date="2019-01" db="EMBL/GenBank/DDBJ databases">
        <authorList>
            <person name="Sayadi A."/>
        </authorList>
    </citation>
    <scope>NUCLEOTIDE SEQUENCE [LARGE SCALE GENOMIC DNA]</scope>
</reference>
<dbReference type="EMBL" id="CAACVG010008479">
    <property type="protein sequence ID" value="VEN49989.1"/>
    <property type="molecule type" value="Genomic_DNA"/>
</dbReference>
<dbReference type="Proteomes" id="UP000410492">
    <property type="component" value="Unassembled WGS sequence"/>
</dbReference>
<organism evidence="1 2">
    <name type="scientific">Callosobruchus maculatus</name>
    <name type="common">Southern cowpea weevil</name>
    <name type="synonym">Pulse bruchid</name>
    <dbReference type="NCBI Taxonomy" id="64391"/>
    <lineage>
        <taxon>Eukaryota</taxon>
        <taxon>Metazoa</taxon>
        <taxon>Ecdysozoa</taxon>
        <taxon>Arthropoda</taxon>
        <taxon>Hexapoda</taxon>
        <taxon>Insecta</taxon>
        <taxon>Pterygota</taxon>
        <taxon>Neoptera</taxon>
        <taxon>Endopterygota</taxon>
        <taxon>Coleoptera</taxon>
        <taxon>Polyphaga</taxon>
        <taxon>Cucujiformia</taxon>
        <taxon>Chrysomeloidea</taxon>
        <taxon>Chrysomelidae</taxon>
        <taxon>Bruchinae</taxon>
        <taxon>Bruchini</taxon>
        <taxon>Callosobruchus</taxon>
    </lineage>
</organism>
<sequence>NILFYFQKCFVQSSKSYGETNVDNCCIIPGENKKDQTISSLIGYFCPKSQEKKEQRPFPLLVTHGLKPQLHRRCVIKSQLHQKTDN</sequence>
<accession>A0A653CQN3</accession>